<keyword evidence="3 6" id="KW-0012">Acyltransferase</keyword>
<dbReference type="InterPro" id="IPR001227">
    <property type="entry name" value="Ac_transferase_dom_sf"/>
</dbReference>
<dbReference type="SUPFAM" id="SSF52151">
    <property type="entry name" value="FabD/lysophospholipase-like"/>
    <property type="match status" value="1"/>
</dbReference>
<comment type="catalytic activity">
    <reaction evidence="4">
        <text>holo-[ACP] + malonyl-CoA = malonyl-[ACP] + CoA</text>
        <dbReference type="Rhea" id="RHEA:41792"/>
        <dbReference type="Rhea" id="RHEA-COMP:9623"/>
        <dbReference type="Rhea" id="RHEA-COMP:9685"/>
        <dbReference type="ChEBI" id="CHEBI:57287"/>
        <dbReference type="ChEBI" id="CHEBI:57384"/>
        <dbReference type="ChEBI" id="CHEBI:64479"/>
        <dbReference type="ChEBI" id="CHEBI:78449"/>
        <dbReference type="EC" id="2.3.1.39"/>
    </reaction>
</comment>
<dbReference type="SUPFAM" id="SSF55048">
    <property type="entry name" value="Probable ACP-binding domain of malonyl-CoA ACP transacylase"/>
    <property type="match status" value="1"/>
</dbReference>
<dbReference type="GO" id="GO:0006633">
    <property type="term" value="P:fatty acid biosynthetic process"/>
    <property type="evidence" value="ECO:0007669"/>
    <property type="project" value="TreeGrafter"/>
</dbReference>
<keyword evidence="2 6" id="KW-0808">Transferase</keyword>
<evidence type="ECO:0000256" key="1">
    <source>
        <dbReference type="ARBA" id="ARBA00013258"/>
    </source>
</evidence>
<sequence>MTNLALLFPGQGSQFTGMGRSWFESESSVRERFDQASEIVGYSLADLCFTGPSSELTRTRHAQVALLVLSFGMYEVISRDRRLPVTHMAGHSLGEITALLAAGAMGFEDAVRLVKVRGEAMEACTTAGDTGMIAALRTPAAQVEKWAEEFNSDGHAVQVANYNAEQQTVLAGTLEELRGMAGLLEERGARVAWLNVAGAFHSTHMADAVPAYAAEIGRIGFTEPTVPVCSTVTGRVYESVEEIRGALSEQLTSPVRWDAVMSTLTADGVGLWIEVGPKNVLGKMVAGAVEDARAHSLGEDAEGTYAALDRAIEERRNRPGLVGLCLGAAAATRNRNFDDDEYASGVIAPYRRLQELASTEDEELTDAGKREALDLLRTIMGTKGVPEAEQRERITSILRRTGDSALLEPTGGAVS</sequence>
<dbReference type="AlphaFoldDB" id="A0A7K2ISZ2"/>
<evidence type="ECO:0000313" key="6">
    <source>
        <dbReference type="EMBL" id="MYR32967.1"/>
    </source>
</evidence>
<feature type="domain" description="Malonyl-CoA:ACP transacylase (MAT)" evidence="5">
    <location>
        <begin position="7"/>
        <end position="312"/>
    </location>
</feature>
<accession>A0A7K2ISZ2</accession>
<protein>
    <recommendedName>
        <fullName evidence="1">[acyl-carrier-protein] S-malonyltransferase</fullName>
        <ecNumber evidence="1">2.3.1.39</ecNumber>
    </recommendedName>
</protein>
<comment type="caution">
    <text evidence="6">The sequence shown here is derived from an EMBL/GenBank/DDBJ whole genome shotgun (WGS) entry which is preliminary data.</text>
</comment>
<dbReference type="InterPro" id="IPR014043">
    <property type="entry name" value="Acyl_transferase_dom"/>
</dbReference>
<evidence type="ECO:0000259" key="5">
    <source>
        <dbReference type="SMART" id="SM00827"/>
    </source>
</evidence>
<reference evidence="6 7" key="1">
    <citation type="journal article" date="2019" name="Nat. Commun.">
        <title>The antimicrobial potential of Streptomyces from insect microbiomes.</title>
        <authorList>
            <person name="Chevrette M.G."/>
            <person name="Carlson C.M."/>
            <person name="Ortega H.E."/>
            <person name="Thomas C."/>
            <person name="Ananiev G.E."/>
            <person name="Barns K.J."/>
            <person name="Book A.J."/>
            <person name="Cagnazzo J."/>
            <person name="Carlos C."/>
            <person name="Flanigan W."/>
            <person name="Grubbs K.J."/>
            <person name="Horn H.A."/>
            <person name="Hoffmann F.M."/>
            <person name="Klassen J.L."/>
            <person name="Knack J.J."/>
            <person name="Lewin G.R."/>
            <person name="McDonald B.R."/>
            <person name="Muller L."/>
            <person name="Melo W.G.P."/>
            <person name="Pinto-Tomas A.A."/>
            <person name="Schmitz A."/>
            <person name="Wendt-Pienkowski E."/>
            <person name="Wildman S."/>
            <person name="Zhao M."/>
            <person name="Zhang F."/>
            <person name="Bugni T.S."/>
            <person name="Andes D.R."/>
            <person name="Pupo M.T."/>
            <person name="Currie C.R."/>
        </authorList>
    </citation>
    <scope>NUCLEOTIDE SEQUENCE [LARGE SCALE GENOMIC DNA]</scope>
    <source>
        <strain evidence="6 7">SID5840</strain>
    </source>
</reference>
<evidence type="ECO:0000256" key="4">
    <source>
        <dbReference type="ARBA" id="ARBA00048462"/>
    </source>
</evidence>
<dbReference type="PANTHER" id="PTHR42681">
    <property type="entry name" value="MALONYL-COA-ACYL CARRIER PROTEIN TRANSACYLASE, MITOCHONDRIAL"/>
    <property type="match status" value="1"/>
</dbReference>
<gene>
    <name evidence="6" type="ORF">GTW20_12005</name>
</gene>
<dbReference type="Proteomes" id="UP000467124">
    <property type="component" value="Unassembled WGS sequence"/>
</dbReference>
<dbReference type="InterPro" id="IPR016035">
    <property type="entry name" value="Acyl_Trfase/lysoPLipase"/>
</dbReference>
<proteinExistence type="predicted"/>
<dbReference type="Pfam" id="PF00698">
    <property type="entry name" value="Acyl_transf_1"/>
    <property type="match status" value="1"/>
</dbReference>
<name>A0A7K2ISZ2_9ACTN</name>
<dbReference type="EMBL" id="WWHY01000001">
    <property type="protein sequence ID" value="MYR32967.1"/>
    <property type="molecule type" value="Genomic_DNA"/>
</dbReference>
<dbReference type="Gene3D" id="3.40.366.10">
    <property type="entry name" value="Malonyl-Coenzyme A Acyl Carrier Protein, domain 2"/>
    <property type="match status" value="1"/>
</dbReference>
<dbReference type="RefSeq" id="WP_161110977.1">
    <property type="nucleotide sequence ID" value="NZ_WWHY01000001.1"/>
</dbReference>
<dbReference type="SMART" id="SM00827">
    <property type="entry name" value="PKS_AT"/>
    <property type="match status" value="1"/>
</dbReference>
<organism evidence="6 7">
    <name type="scientific">Nocardiopsis alba</name>
    <dbReference type="NCBI Taxonomy" id="53437"/>
    <lineage>
        <taxon>Bacteria</taxon>
        <taxon>Bacillati</taxon>
        <taxon>Actinomycetota</taxon>
        <taxon>Actinomycetes</taxon>
        <taxon>Streptosporangiales</taxon>
        <taxon>Nocardiopsidaceae</taxon>
        <taxon>Nocardiopsis</taxon>
    </lineage>
</organism>
<dbReference type="PANTHER" id="PTHR42681:SF1">
    <property type="entry name" value="MALONYL-COA-ACYL CARRIER PROTEIN TRANSACYLASE, MITOCHONDRIAL"/>
    <property type="match status" value="1"/>
</dbReference>
<dbReference type="EC" id="2.3.1.39" evidence="1"/>
<evidence type="ECO:0000256" key="3">
    <source>
        <dbReference type="ARBA" id="ARBA00023315"/>
    </source>
</evidence>
<evidence type="ECO:0000313" key="7">
    <source>
        <dbReference type="Proteomes" id="UP000467124"/>
    </source>
</evidence>
<dbReference type="InterPro" id="IPR016036">
    <property type="entry name" value="Malonyl_transacylase_ACP-bd"/>
</dbReference>
<evidence type="ECO:0000256" key="2">
    <source>
        <dbReference type="ARBA" id="ARBA00022679"/>
    </source>
</evidence>
<dbReference type="Gene3D" id="3.30.70.250">
    <property type="entry name" value="Malonyl-CoA ACP transacylase, ACP-binding"/>
    <property type="match status" value="1"/>
</dbReference>
<dbReference type="InterPro" id="IPR050858">
    <property type="entry name" value="Mal-CoA-ACP_Trans/PKS_FabD"/>
</dbReference>
<dbReference type="GO" id="GO:0004314">
    <property type="term" value="F:[acyl-carrier-protein] S-malonyltransferase activity"/>
    <property type="evidence" value="ECO:0007669"/>
    <property type="project" value="UniProtKB-EC"/>
</dbReference>